<gene>
    <name evidence="2" type="ORF">HXX76_011610</name>
</gene>
<keyword evidence="1" id="KW-0812">Transmembrane</keyword>
<accession>A0A835SRR1</accession>
<dbReference type="EMBL" id="JAEHOC010000034">
    <property type="protein sequence ID" value="KAG2428493.1"/>
    <property type="molecule type" value="Genomic_DNA"/>
</dbReference>
<protein>
    <submittedName>
        <fullName evidence="2">Uncharacterized protein</fullName>
    </submittedName>
</protein>
<keyword evidence="1" id="KW-0472">Membrane</keyword>
<dbReference type="Proteomes" id="UP000650467">
    <property type="component" value="Unassembled WGS sequence"/>
</dbReference>
<reference evidence="2" key="1">
    <citation type="journal article" date="2020" name="bioRxiv">
        <title>Comparative genomics of Chlamydomonas.</title>
        <authorList>
            <person name="Craig R.J."/>
            <person name="Hasan A.R."/>
            <person name="Ness R.W."/>
            <person name="Keightley P.D."/>
        </authorList>
    </citation>
    <scope>NUCLEOTIDE SEQUENCE</scope>
    <source>
        <strain evidence="2">SAG 7.73</strain>
    </source>
</reference>
<evidence type="ECO:0000313" key="2">
    <source>
        <dbReference type="EMBL" id="KAG2428493.1"/>
    </source>
</evidence>
<keyword evidence="3" id="KW-1185">Reference proteome</keyword>
<comment type="caution">
    <text evidence="2">The sequence shown here is derived from an EMBL/GenBank/DDBJ whole genome shotgun (WGS) entry which is preliminary data.</text>
</comment>
<proteinExistence type="predicted"/>
<evidence type="ECO:0000313" key="3">
    <source>
        <dbReference type="Proteomes" id="UP000650467"/>
    </source>
</evidence>
<dbReference type="AlphaFoldDB" id="A0A835SRR1"/>
<evidence type="ECO:0000256" key="1">
    <source>
        <dbReference type="SAM" id="Phobius"/>
    </source>
</evidence>
<organism evidence="2 3">
    <name type="scientific">Chlamydomonas incerta</name>
    <dbReference type="NCBI Taxonomy" id="51695"/>
    <lineage>
        <taxon>Eukaryota</taxon>
        <taxon>Viridiplantae</taxon>
        <taxon>Chlorophyta</taxon>
        <taxon>core chlorophytes</taxon>
        <taxon>Chlorophyceae</taxon>
        <taxon>CS clade</taxon>
        <taxon>Chlamydomonadales</taxon>
        <taxon>Chlamydomonadaceae</taxon>
        <taxon>Chlamydomonas</taxon>
    </lineage>
</organism>
<keyword evidence="1" id="KW-1133">Transmembrane helix</keyword>
<feature type="transmembrane region" description="Helical" evidence="1">
    <location>
        <begin position="57"/>
        <end position="80"/>
    </location>
</feature>
<name>A0A835SRR1_CHLIN</name>
<sequence length="145" mass="15551">MPSPVAPPRRCVARVPSGLVARPARSLVAARAWRWCRDKPAAATTPSNSGYPDWSRINALGLTVVGTALAVITVLLACIADFKADLRADIAAIREQKLAQLVPACNEEVVIDPAGPGLTARRRCHAHWVLTPSRPGVTAVRYPEE</sequence>